<feature type="compositionally biased region" description="Basic and acidic residues" evidence="1">
    <location>
        <begin position="18"/>
        <end position="72"/>
    </location>
</feature>
<dbReference type="AlphaFoldDB" id="A0AAD2HKM3"/>
<evidence type="ECO:0000313" key="3">
    <source>
        <dbReference type="Proteomes" id="UP001295794"/>
    </source>
</evidence>
<feature type="compositionally biased region" description="Acidic residues" evidence="1">
    <location>
        <begin position="125"/>
        <end position="135"/>
    </location>
</feature>
<evidence type="ECO:0000256" key="1">
    <source>
        <dbReference type="SAM" id="MobiDB-lite"/>
    </source>
</evidence>
<proteinExistence type="predicted"/>
<keyword evidence="3" id="KW-1185">Reference proteome</keyword>
<feature type="region of interest" description="Disordered" evidence="1">
    <location>
        <begin position="18"/>
        <end position="102"/>
    </location>
</feature>
<organism evidence="2 3">
    <name type="scientific">Mycena citricolor</name>
    <dbReference type="NCBI Taxonomy" id="2018698"/>
    <lineage>
        <taxon>Eukaryota</taxon>
        <taxon>Fungi</taxon>
        <taxon>Dikarya</taxon>
        <taxon>Basidiomycota</taxon>
        <taxon>Agaricomycotina</taxon>
        <taxon>Agaricomycetes</taxon>
        <taxon>Agaricomycetidae</taxon>
        <taxon>Agaricales</taxon>
        <taxon>Marasmiineae</taxon>
        <taxon>Mycenaceae</taxon>
        <taxon>Mycena</taxon>
    </lineage>
</organism>
<gene>
    <name evidence="2" type="ORF">MYCIT1_LOCUS25323</name>
</gene>
<feature type="compositionally biased region" description="Basic residues" evidence="1">
    <location>
        <begin position="175"/>
        <end position="186"/>
    </location>
</feature>
<feature type="region of interest" description="Disordered" evidence="1">
    <location>
        <begin position="119"/>
        <end position="146"/>
    </location>
</feature>
<comment type="caution">
    <text evidence="2">The sequence shown here is derived from an EMBL/GenBank/DDBJ whole genome shotgun (WGS) entry which is preliminary data.</text>
</comment>
<dbReference type="Proteomes" id="UP001295794">
    <property type="component" value="Unassembled WGS sequence"/>
</dbReference>
<reference evidence="2" key="1">
    <citation type="submission" date="2023-11" db="EMBL/GenBank/DDBJ databases">
        <authorList>
            <person name="De Vega J J."/>
            <person name="De Vega J J."/>
        </authorList>
    </citation>
    <scope>NUCLEOTIDE SEQUENCE</scope>
</reference>
<name>A0AAD2HKM3_9AGAR</name>
<protein>
    <submittedName>
        <fullName evidence="2">Uncharacterized protein</fullName>
    </submittedName>
</protein>
<feature type="compositionally biased region" description="Basic and acidic residues" evidence="1">
    <location>
        <begin position="88"/>
        <end position="102"/>
    </location>
</feature>
<accession>A0AAD2HKM3</accession>
<dbReference type="EMBL" id="CAVNYO010000412">
    <property type="protein sequence ID" value="CAK5276781.1"/>
    <property type="molecule type" value="Genomic_DNA"/>
</dbReference>
<sequence>MTRRKRMRDNLREVKLYDEERRIEREREERAEPDTAHFDDPRRDRRHLLLPDLDEDKRDDQQPKQDKQRDDASVAPRILRPSPLQREQQTHDRRHEQQRPERIKVVDLLQQRQLGVGGFGFSGDVQEDEEEEQADAADGQVNLDTQAVRTRQTGTVARISSRRSTCGCDVISSPVKRKNGRRRRAGHAPSPRNLVRKHAAHEGPRNARNPVHAPNQPRIHRPFLERHGVRCVMHHREREQTDGVSPAIARPMINAVELGAPPQIALPTSNTTIAATKTWP</sequence>
<feature type="region of interest" description="Disordered" evidence="1">
    <location>
        <begin position="170"/>
        <end position="218"/>
    </location>
</feature>
<evidence type="ECO:0000313" key="2">
    <source>
        <dbReference type="EMBL" id="CAK5276781.1"/>
    </source>
</evidence>